<evidence type="ECO:0000313" key="2">
    <source>
        <dbReference type="Proteomes" id="UP000267096"/>
    </source>
</evidence>
<dbReference type="OrthoDB" id="5861215at2759"/>
<dbReference type="WBParaSite" id="ASIM_0000060201-mRNA-1">
    <property type="protein sequence ID" value="ASIM_0000060201-mRNA-1"/>
    <property type="gene ID" value="ASIM_0000060201"/>
</dbReference>
<evidence type="ECO:0000313" key="3">
    <source>
        <dbReference type="WBParaSite" id="ASIM_0000060201-mRNA-1"/>
    </source>
</evidence>
<proteinExistence type="predicted"/>
<dbReference type="EMBL" id="UYRR01000336">
    <property type="protein sequence ID" value="VDK17780.1"/>
    <property type="molecule type" value="Genomic_DNA"/>
</dbReference>
<dbReference type="AlphaFoldDB" id="A0A0M3IZC0"/>
<reference evidence="3" key="1">
    <citation type="submission" date="2017-02" db="UniProtKB">
        <authorList>
            <consortium name="WormBaseParasite"/>
        </authorList>
    </citation>
    <scope>IDENTIFICATION</scope>
</reference>
<organism evidence="3">
    <name type="scientific">Anisakis simplex</name>
    <name type="common">Herring worm</name>
    <dbReference type="NCBI Taxonomy" id="6269"/>
    <lineage>
        <taxon>Eukaryota</taxon>
        <taxon>Metazoa</taxon>
        <taxon>Ecdysozoa</taxon>
        <taxon>Nematoda</taxon>
        <taxon>Chromadorea</taxon>
        <taxon>Rhabditida</taxon>
        <taxon>Spirurina</taxon>
        <taxon>Ascaridomorpha</taxon>
        <taxon>Ascaridoidea</taxon>
        <taxon>Anisakidae</taxon>
        <taxon>Anisakis</taxon>
        <taxon>Anisakis simplex complex</taxon>
    </lineage>
</organism>
<dbReference type="Proteomes" id="UP000267096">
    <property type="component" value="Unassembled WGS sequence"/>
</dbReference>
<gene>
    <name evidence="1" type="ORF">ASIM_LOCUS503</name>
</gene>
<reference evidence="1 2" key="2">
    <citation type="submission" date="2018-11" db="EMBL/GenBank/DDBJ databases">
        <authorList>
            <consortium name="Pathogen Informatics"/>
        </authorList>
    </citation>
    <scope>NUCLEOTIDE SEQUENCE [LARGE SCALE GENOMIC DNA]</scope>
</reference>
<keyword evidence="2" id="KW-1185">Reference proteome</keyword>
<protein>
    <submittedName>
        <fullName evidence="3">BSD domain-containing protein</fullName>
    </submittedName>
</protein>
<evidence type="ECO:0000313" key="1">
    <source>
        <dbReference type="EMBL" id="VDK17780.1"/>
    </source>
</evidence>
<name>A0A0M3IZC0_ANISI</name>
<sequence length="98" mass="10939">MSTETCGLLSMIEETKETVLKLSSLRENLDAAFVQTVNAPPQITNEPAQPVSMIKLPRIDLPTFWGDTANWFEFWAVFESAIHNQPLSEVQKLTSTSA</sequence>
<accession>A0A0M3IZC0</accession>